<dbReference type="RefSeq" id="WP_141190038.1">
    <property type="nucleotide sequence ID" value="NZ_JBHUMR010000014.1"/>
</dbReference>
<evidence type="ECO:0000256" key="1">
    <source>
        <dbReference type="SAM" id="SignalP"/>
    </source>
</evidence>
<evidence type="ECO:0000313" key="3">
    <source>
        <dbReference type="Proteomes" id="UP001597458"/>
    </source>
</evidence>
<name>A0ABW5PTE0_9BACI</name>
<organism evidence="2 3">
    <name type="scientific">Terrilactibacillus laevilacticus</name>
    <dbReference type="NCBI Taxonomy" id="1380157"/>
    <lineage>
        <taxon>Bacteria</taxon>
        <taxon>Bacillati</taxon>
        <taxon>Bacillota</taxon>
        <taxon>Bacilli</taxon>
        <taxon>Bacillales</taxon>
        <taxon>Bacillaceae</taxon>
        <taxon>Terrilactibacillus</taxon>
    </lineage>
</organism>
<proteinExistence type="predicted"/>
<comment type="caution">
    <text evidence="2">The sequence shown here is derived from an EMBL/GenBank/DDBJ whole genome shotgun (WGS) entry which is preliminary data.</text>
</comment>
<reference evidence="3" key="1">
    <citation type="journal article" date="2019" name="Int. J. Syst. Evol. Microbiol.">
        <title>The Global Catalogue of Microorganisms (GCM) 10K type strain sequencing project: providing services to taxonomists for standard genome sequencing and annotation.</title>
        <authorList>
            <consortium name="The Broad Institute Genomics Platform"/>
            <consortium name="The Broad Institute Genome Sequencing Center for Infectious Disease"/>
            <person name="Wu L."/>
            <person name="Ma J."/>
        </authorList>
    </citation>
    <scope>NUCLEOTIDE SEQUENCE [LARGE SCALE GENOMIC DNA]</scope>
    <source>
        <strain evidence="3">TISTR 2241</strain>
    </source>
</reference>
<keyword evidence="3" id="KW-1185">Reference proteome</keyword>
<dbReference type="Pfam" id="PF09580">
    <property type="entry name" value="Spore_YhcN_YlaJ"/>
    <property type="match status" value="1"/>
</dbReference>
<dbReference type="Proteomes" id="UP001597458">
    <property type="component" value="Unassembled WGS sequence"/>
</dbReference>
<dbReference type="InterPro" id="IPR019076">
    <property type="entry name" value="Spore_lipoprot_YhcN/YlaJ-like"/>
</dbReference>
<gene>
    <name evidence="2" type="ORF">ACFSTF_12775</name>
</gene>
<feature type="chain" id="PRO_5046283002" evidence="1">
    <location>
        <begin position="20"/>
        <end position="213"/>
    </location>
</feature>
<feature type="signal peptide" evidence="1">
    <location>
        <begin position="1"/>
        <end position="19"/>
    </location>
</feature>
<protein>
    <submittedName>
        <fullName evidence="2">YhcN/YlaJ family sporulation lipoprotein</fullName>
    </submittedName>
</protein>
<keyword evidence="1" id="KW-0732">Signal</keyword>
<sequence>MKKTILTFSTALMMTGVLAGCGANNDRNAAFDNNGQNMRDVGYYTDRNADYNDVTRRNGRNMQNTDNFNNRVARDNDLGFNDNNNINNNNMAYDPTNDQRDARRIARAVGKIDGVRHANVVVYNNNVLIGVTAENNQDLSQLRDRVSNRAKSITPNKQVRVATDRKTVNRITNVNNRIINAGGNVTNEVGSDITGILNDLGNAIQRPFQNNAK</sequence>
<keyword evidence="2" id="KW-0449">Lipoprotein</keyword>
<dbReference type="EMBL" id="JBHUMR010000014">
    <property type="protein sequence ID" value="MFD2618183.1"/>
    <property type="molecule type" value="Genomic_DNA"/>
</dbReference>
<accession>A0ABW5PTE0</accession>
<dbReference type="PROSITE" id="PS51257">
    <property type="entry name" value="PROKAR_LIPOPROTEIN"/>
    <property type="match status" value="1"/>
</dbReference>
<evidence type="ECO:0000313" key="2">
    <source>
        <dbReference type="EMBL" id="MFD2618183.1"/>
    </source>
</evidence>